<sequence>MASQANNDSDGPAFRNKPLQPIDQLASQLAQQTDKLQGKPKSDKKAPAGGYDSTPIPKAPPGYTIKITFHKAENLPFADFGTFSSDPYILAALKIDLPKRHKQDPELRLRTPTIHRNTNPEWEVDWVVANVPASGFFLKCRLYDEDPNDHDDRLGNAHVVVNSIDDNWKGFSHEKFPLKKRMASKRAYTFRGCAALLSKRVKMSGDLIVSVQNLGRTKDDNGGRAYTIAPLPWSQHYSPLIGRLAGTKESEQGKDGKETLRYNFQSIQMQLAGPVPADLYHRYVEFKPFVQGMFQSKSLRGRLLNRALHHQHARVYNFDKSTKYGVFQEPCIDLTKKFLEFVHYDQGGRIFTYVLTLDAQFRFTETGKEFGIDLLSKHTMHSDVSIYIAFSGEFFIRKLKHPQAHREHSGPDPLQHALPPSDDPGAEAEQKDKNEDKNGDKNELREKNSSSSPDQSHSDISHQNRPGIAVQGKRSSSESIPIQSSTASPQSPSSSSSTDPSHYELIIDNDSGTYRPNAEKLDMLRKYLIHAFPGLKVHTLDCQGDEAKMKKLKDEQRQRKKEAGKQITYMQNSSLSSISSSDEEELDARARGEEGREHRYKREMHKYMGHGQDDFHYDATKDGPSDAPESGGSANVTNKELNEKEEKHDPLNGPSPVAKADDNVNDGTKAS</sequence>
<dbReference type="Proteomes" id="UP000054302">
    <property type="component" value="Unassembled WGS sequence"/>
</dbReference>
<dbReference type="VEuPathDB" id="FungiDB:PV10_02465"/>
<dbReference type="Pfam" id="PF00168">
    <property type="entry name" value="C2"/>
    <property type="match status" value="1"/>
</dbReference>
<dbReference type="Gene3D" id="2.60.40.150">
    <property type="entry name" value="C2 domain"/>
    <property type="match status" value="1"/>
</dbReference>
<evidence type="ECO:0000259" key="2">
    <source>
        <dbReference type="PROSITE" id="PS50004"/>
    </source>
</evidence>
<feature type="compositionally biased region" description="Basic residues" evidence="1">
    <location>
        <begin position="598"/>
        <end position="608"/>
    </location>
</feature>
<name>A0A0D1ZJC1_EXOME</name>
<gene>
    <name evidence="3" type="ORF">PV10_02465</name>
</gene>
<dbReference type="SUPFAM" id="SSF49562">
    <property type="entry name" value="C2 domain (Calcium/lipid-binding domain, CaLB)"/>
    <property type="match status" value="1"/>
</dbReference>
<feature type="compositionally biased region" description="Basic and acidic residues" evidence="1">
    <location>
        <begin position="428"/>
        <end position="448"/>
    </location>
</feature>
<feature type="region of interest" description="Disordered" evidence="1">
    <location>
        <begin position="549"/>
        <end position="671"/>
    </location>
</feature>
<dbReference type="RefSeq" id="XP_016226301.1">
    <property type="nucleotide sequence ID" value="XM_016366783.1"/>
</dbReference>
<evidence type="ECO:0000313" key="3">
    <source>
        <dbReference type="EMBL" id="KIV94727.1"/>
    </source>
</evidence>
<dbReference type="GO" id="GO:0010628">
    <property type="term" value="P:positive regulation of gene expression"/>
    <property type="evidence" value="ECO:0007669"/>
    <property type="project" value="TreeGrafter"/>
</dbReference>
<evidence type="ECO:0000313" key="4">
    <source>
        <dbReference type="Proteomes" id="UP000054302"/>
    </source>
</evidence>
<accession>A0A0D1ZJC1</accession>
<feature type="compositionally biased region" description="Basic and acidic residues" evidence="1">
    <location>
        <begin position="549"/>
        <end position="564"/>
    </location>
</feature>
<dbReference type="OMA" id="SRYNFQA"/>
<dbReference type="STRING" id="212818.A0A0D1ZJC1"/>
<feature type="domain" description="C2" evidence="2">
    <location>
        <begin position="46"/>
        <end position="175"/>
    </location>
</feature>
<organism evidence="3 4">
    <name type="scientific">Exophiala mesophila</name>
    <name type="common">Black yeast-like fungus</name>
    <dbReference type="NCBI Taxonomy" id="212818"/>
    <lineage>
        <taxon>Eukaryota</taxon>
        <taxon>Fungi</taxon>
        <taxon>Dikarya</taxon>
        <taxon>Ascomycota</taxon>
        <taxon>Pezizomycotina</taxon>
        <taxon>Eurotiomycetes</taxon>
        <taxon>Chaetothyriomycetidae</taxon>
        <taxon>Chaetothyriales</taxon>
        <taxon>Herpotrichiellaceae</taxon>
        <taxon>Exophiala</taxon>
    </lineage>
</organism>
<feature type="region of interest" description="Disordered" evidence="1">
    <location>
        <begin position="1"/>
        <end position="57"/>
    </location>
</feature>
<dbReference type="SMART" id="SM00239">
    <property type="entry name" value="C2"/>
    <property type="match status" value="1"/>
</dbReference>
<dbReference type="HOGENOM" id="CLU_022666_2_0_1"/>
<feature type="compositionally biased region" description="Basic and acidic residues" evidence="1">
    <location>
        <begin position="640"/>
        <end position="650"/>
    </location>
</feature>
<dbReference type="PANTHER" id="PTHR47800">
    <property type="entry name" value="C2 DOMAIN-CONTAINING PROTEIN"/>
    <property type="match status" value="1"/>
</dbReference>
<dbReference type="PANTHER" id="PTHR47800:SF5">
    <property type="entry name" value="FER-1-LIKE PROTEIN 6"/>
    <property type="match status" value="1"/>
</dbReference>
<evidence type="ECO:0000256" key="1">
    <source>
        <dbReference type="SAM" id="MobiDB-lite"/>
    </source>
</evidence>
<protein>
    <recommendedName>
        <fullName evidence="2">C2 domain-containing protein</fullName>
    </recommendedName>
</protein>
<reference evidence="3 4" key="1">
    <citation type="submission" date="2015-01" db="EMBL/GenBank/DDBJ databases">
        <title>The Genome Sequence of Exophiala mesophila CBS40295.</title>
        <authorList>
            <consortium name="The Broad Institute Genomics Platform"/>
            <person name="Cuomo C."/>
            <person name="de Hoog S."/>
            <person name="Gorbushina A."/>
            <person name="Stielow B."/>
            <person name="Teixiera M."/>
            <person name="Abouelleil A."/>
            <person name="Chapman S.B."/>
            <person name="Priest M."/>
            <person name="Young S.K."/>
            <person name="Wortman J."/>
            <person name="Nusbaum C."/>
            <person name="Birren B."/>
        </authorList>
    </citation>
    <scope>NUCLEOTIDE SEQUENCE [LARGE SCALE GENOMIC DNA]</scope>
    <source>
        <strain evidence="3 4">CBS 40295</strain>
    </source>
</reference>
<feature type="compositionally biased region" description="Low complexity" evidence="1">
    <location>
        <begin position="477"/>
        <end position="500"/>
    </location>
</feature>
<dbReference type="AlphaFoldDB" id="A0A0D1ZJC1"/>
<dbReference type="InterPro" id="IPR000008">
    <property type="entry name" value="C2_dom"/>
</dbReference>
<proteinExistence type="predicted"/>
<feature type="compositionally biased region" description="Basic and acidic residues" evidence="1">
    <location>
        <begin position="36"/>
        <end position="46"/>
    </location>
</feature>
<dbReference type="OrthoDB" id="73919at2759"/>
<keyword evidence="4" id="KW-1185">Reference proteome</keyword>
<feature type="compositionally biased region" description="Basic and acidic residues" evidence="1">
    <location>
        <begin position="611"/>
        <end position="624"/>
    </location>
</feature>
<feature type="compositionally biased region" description="Basic and acidic residues" evidence="1">
    <location>
        <begin position="587"/>
        <end position="597"/>
    </location>
</feature>
<dbReference type="EMBL" id="KN847521">
    <property type="protein sequence ID" value="KIV94727.1"/>
    <property type="molecule type" value="Genomic_DNA"/>
</dbReference>
<feature type="region of interest" description="Disordered" evidence="1">
    <location>
        <begin position="401"/>
        <end position="515"/>
    </location>
</feature>
<dbReference type="GeneID" id="27320310"/>
<dbReference type="InterPro" id="IPR035892">
    <property type="entry name" value="C2_domain_sf"/>
</dbReference>
<dbReference type="PROSITE" id="PS50004">
    <property type="entry name" value="C2"/>
    <property type="match status" value="1"/>
</dbReference>
<feature type="compositionally biased region" description="Polar residues" evidence="1">
    <location>
        <begin position="25"/>
        <end position="35"/>
    </location>
</feature>